<evidence type="ECO:0000256" key="3">
    <source>
        <dbReference type="ARBA" id="ARBA00023163"/>
    </source>
</evidence>
<keyword evidence="3" id="KW-0804">Transcription</keyword>
<organism evidence="6 7">
    <name type="scientific">Cellulomonas chitinilytica</name>
    <dbReference type="NCBI Taxonomy" id="398759"/>
    <lineage>
        <taxon>Bacteria</taxon>
        <taxon>Bacillati</taxon>
        <taxon>Actinomycetota</taxon>
        <taxon>Actinomycetes</taxon>
        <taxon>Micrococcales</taxon>
        <taxon>Cellulomonadaceae</taxon>
        <taxon>Cellulomonas</taxon>
    </lineage>
</organism>
<reference evidence="6" key="1">
    <citation type="submission" date="2021-01" db="EMBL/GenBank/DDBJ databases">
        <title>Whole genome shotgun sequence of Cellulomonas chitinilytica NBRC 110799.</title>
        <authorList>
            <person name="Komaki H."/>
            <person name="Tamura T."/>
        </authorList>
    </citation>
    <scope>NUCLEOTIDE SEQUENCE</scope>
    <source>
        <strain evidence="6">NBRC 110799</strain>
    </source>
</reference>
<protein>
    <submittedName>
        <fullName evidence="6">Cupin</fullName>
    </submittedName>
</protein>
<feature type="domain" description="HTH araC/xylS-type" evidence="5">
    <location>
        <begin position="261"/>
        <end position="359"/>
    </location>
</feature>
<dbReference type="Proteomes" id="UP000632740">
    <property type="component" value="Unassembled WGS sequence"/>
</dbReference>
<dbReference type="InterPro" id="IPR020449">
    <property type="entry name" value="Tscrpt_reg_AraC-type_HTH"/>
</dbReference>
<dbReference type="GO" id="GO:0003700">
    <property type="term" value="F:DNA-binding transcription factor activity"/>
    <property type="evidence" value="ECO:0007669"/>
    <property type="project" value="InterPro"/>
</dbReference>
<name>A0A919U354_9CELL</name>
<dbReference type="GO" id="GO:0043565">
    <property type="term" value="F:sequence-specific DNA binding"/>
    <property type="evidence" value="ECO:0007669"/>
    <property type="project" value="InterPro"/>
</dbReference>
<dbReference type="PROSITE" id="PS01124">
    <property type="entry name" value="HTH_ARAC_FAMILY_2"/>
    <property type="match status" value="1"/>
</dbReference>
<dbReference type="PANTHER" id="PTHR46796">
    <property type="entry name" value="HTH-TYPE TRANSCRIPTIONAL ACTIVATOR RHAS-RELATED"/>
    <property type="match status" value="1"/>
</dbReference>
<dbReference type="PROSITE" id="PS00041">
    <property type="entry name" value="HTH_ARAC_FAMILY_1"/>
    <property type="match status" value="1"/>
</dbReference>
<dbReference type="Pfam" id="PF12852">
    <property type="entry name" value="Cupin_6"/>
    <property type="match status" value="1"/>
</dbReference>
<dbReference type="InterPro" id="IPR018060">
    <property type="entry name" value="HTH_AraC"/>
</dbReference>
<keyword evidence="7" id="KW-1185">Reference proteome</keyword>
<accession>A0A919U354</accession>
<keyword evidence="1" id="KW-0805">Transcription regulation</keyword>
<evidence type="ECO:0000313" key="7">
    <source>
        <dbReference type="Proteomes" id="UP000632740"/>
    </source>
</evidence>
<keyword evidence="2" id="KW-0238">DNA-binding</keyword>
<dbReference type="InterPro" id="IPR050204">
    <property type="entry name" value="AraC_XylS_family_regulators"/>
</dbReference>
<dbReference type="Gene3D" id="1.10.10.60">
    <property type="entry name" value="Homeodomain-like"/>
    <property type="match status" value="1"/>
</dbReference>
<evidence type="ECO:0000313" key="6">
    <source>
        <dbReference type="EMBL" id="GIG22971.1"/>
    </source>
</evidence>
<gene>
    <name evidence="6" type="ORF">Cch01nite_36950</name>
</gene>
<dbReference type="InterPro" id="IPR009057">
    <property type="entry name" value="Homeodomain-like_sf"/>
</dbReference>
<dbReference type="PANTHER" id="PTHR46796:SF7">
    <property type="entry name" value="ARAC FAMILY TRANSCRIPTIONAL REGULATOR"/>
    <property type="match status" value="1"/>
</dbReference>
<evidence type="ECO:0000256" key="2">
    <source>
        <dbReference type="ARBA" id="ARBA00023125"/>
    </source>
</evidence>
<evidence type="ECO:0000259" key="5">
    <source>
        <dbReference type="PROSITE" id="PS01124"/>
    </source>
</evidence>
<dbReference type="EMBL" id="BONK01000014">
    <property type="protein sequence ID" value="GIG22971.1"/>
    <property type="molecule type" value="Genomic_DNA"/>
</dbReference>
<dbReference type="PRINTS" id="PR00032">
    <property type="entry name" value="HTHARAC"/>
</dbReference>
<dbReference type="SMART" id="SM00342">
    <property type="entry name" value="HTH_ARAC"/>
    <property type="match status" value="1"/>
</dbReference>
<dbReference type="SUPFAM" id="SSF46689">
    <property type="entry name" value="Homeodomain-like"/>
    <property type="match status" value="2"/>
</dbReference>
<feature type="region of interest" description="Disordered" evidence="4">
    <location>
        <begin position="1"/>
        <end position="34"/>
    </location>
</feature>
<proteinExistence type="predicted"/>
<dbReference type="InterPro" id="IPR018062">
    <property type="entry name" value="HTH_AraC-typ_CS"/>
</dbReference>
<dbReference type="AlphaFoldDB" id="A0A919U354"/>
<evidence type="ECO:0000256" key="1">
    <source>
        <dbReference type="ARBA" id="ARBA00023015"/>
    </source>
</evidence>
<sequence>MVPDTLSLVPDTAHDHDPFPAAPDPDPAPDREGATVRDDAVLDDAVLDDAVRGVRVHGAIFLRAEYSESWAYESMSTRDVTDLLAPGEERVVLFHVVADGACWIETAPGERLWAGPGDVIVLPYGDRHRMGGRTEAVAVPIRSILQPPPWPTMPVIRYGAGGPTTNVVCGYLSSHDPLFDPAMRALPSVFVVTPPPGPAGEWVRASIDFALGQTSRDADGRYSVSPRLPELLLAEVLRLHLASAPSGEHGLLRALRDPVLAPALAALHGDPSRHWSVADLAARSHVSVSALDERFRQVLSVPPIRYLFQWRMHVARGLLANGELGVGAVARRVGYESEEAFSRAFKREHGSSPRAWRESVRR</sequence>
<comment type="caution">
    <text evidence="6">The sequence shown here is derived from an EMBL/GenBank/DDBJ whole genome shotgun (WGS) entry which is preliminary data.</text>
</comment>
<dbReference type="Pfam" id="PF12833">
    <property type="entry name" value="HTH_18"/>
    <property type="match status" value="1"/>
</dbReference>
<dbReference type="InterPro" id="IPR032783">
    <property type="entry name" value="AraC_lig"/>
</dbReference>
<evidence type="ECO:0000256" key="4">
    <source>
        <dbReference type="SAM" id="MobiDB-lite"/>
    </source>
</evidence>